<sequence>MGGLRSQKHPKMCGVGIMLLPMDGIYATFPSILLLASTPKLSRPISVNSTAGEAALLSLLGQKTFGGKNALLQPG</sequence>
<dbReference type="Proteomes" id="UP000202420">
    <property type="component" value="Segment"/>
</dbReference>
<keyword evidence="3" id="KW-1185">Reference proteome</keyword>
<feature type="transmembrane region" description="Helical" evidence="1">
    <location>
        <begin position="12"/>
        <end position="36"/>
    </location>
</feature>
<accession>A7K929</accession>
<dbReference type="EMBL" id="EF101928">
    <property type="protein sequence ID" value="ABT16553.1"/>
    <property type="molecule type" value="Genomic_DNA"/>
</dbReference>
<keyword evidence="1" id="KW-1133">Transmembrane helix</keyword>
<dbReference type="KEGG" id="vg:5470213"/>
<evidence type="ECO:0000313" key="3">
    <source>
        <dbReference type="Proteomes" id="UP000202420"/>
    </source>
</evidence>
<evidence type="ECO:0000256" key="1">
    <source>
        <dbReference type="SAM" id="Phobius"/>
    </source>
</evidence>
<keyword evidence="1" id="KW-0812">Transmembrane</keyword>
<organism evidence="2 3">
    <name type="scientific">Chlorovirus heliozoae</name>
    <dbReference type="NCBI Taxonomy" id="322019"/>
    <lineage>
        <taxon>Viruses</taxon>
        <taxon>Varidnaviria</taxon>
        <taxon>Bamfordvirae</taxon>
        <taxon>Nucleocytoviricota</taxon>
        <taxon>Megaviricetes</taxon>
        <taxon>Algavirales</taxon>
        <taxon>Phycodnaviridae</taxon>
        <taxon>Chlorovirus</taxon>
    </lineage>
</organism>
<dbReference type="RefSeq" id="YP_001426900.1">
    <property type="nucleotide sequence ID" value="NC_008724.1"/>
</dbReference>
<reference evidence="2 3" key="1">
    <citation type="submission" date="2006-09" db="EMBL/GenBank/DDBJ databases">
        <title>Sequence and annotation of the 288-kb ATCV-1 virus that infects an endosymbiotic Chlorella strain of the heliozoon Acanthocystis turfacea.</title>
        <authorList>
            <person name="Fitzgerald L.A."/>
            <person name="Graves M.V."/>
            <person name="Li X."/>
            <person name="Pfitzner A.J.P."/>
            <person name="Hartigan J."/>
            <person name="Van Etten J.L."/>
        </authorList>
    </citation>
    <scope>NUCLEOTIDE SEQUENCE [LARGE SCALE GENOMIC DNA]</scope>
    <source>
        <strain evidence="2 3">ATCV-1</strain>
    </source>
</reference>
<name>A7K929_9PHYC</name>
<evidence type="ECO:0000313" key="2">
    <source>
        <dbReference type="EMBL" id="ABT16553.1"/>
    </source>
</evidence>
<dbReference type="GeneID" id="5470213"/>
<protein>
    <submittedName>
        <fullName evidence="2">Uncharacterized protein z419L</fullName>
    </submittedName>
</protein>
<keyword evidence="1" id="KW-0472">Membrane</keyword>
<proteinExistence type="predicted"/>
<gene>
    <name evidence="2" type="primary">z419L</name>
    <name evidence="2" type="ORF">ATCV1_z419L</name>
</gene>